<protein>
    <recommendedName>
        <fullName evidence="1">DUF5977 domain-containing protein</fullName>
    </recommendedName>
</protein>
<dbReference type="Pfam" id="PF19404">
    <property type="entry name" value="DUF5977"/>
    <property type="match status" value="4"/>
</dbReference>
<evidence type="ECO:0000259" key="1">
    <source>
        <dbReference type="Pfam" id="PF19404"/>
    </source>
</evidence>
<evidence type="ECO:0000313" key="2">
    <source>
        <dbReference type="EMBL" id="OXE96065.1"/>
    </source>
</evidence>
<organism evidence="2 3">
    <name type="scientific">Flavobacterium araucananum</name>
    <dbReference type="NCBI Taxonomy" id="946678"/>
    <lineage>
        <taxon>Bacteria</taxon>
        <taxon>Pseudomonadati</taxon>
        <taxon>Bacteroidota</taxon>
        <taxon>Flavobacteriia</taxon>
        <taxon>Flavobacteriales</taxon>
        <taxon>Flavobacteriaceae</taxon>
        <taxon>Flavobacterium</taxon>
    </lineage>
</organism>
<dbReference type="RefSeq" id="WP_089482003.1">
    <property type="nucleotide sequence ID" value="NZ_MUGS01000092.1"/>
</dbReference>
<feature type="domain" description="DUF5977" evidence="1">
    <location>
        <begin position="1100"/>
        <end position="1164"/>
    </location>
</feature>
<keyword evidence="3" id="KW-1185">Reference proteome</keyword>
<dbReference type="EMBL" id="MUGS01000092">
    <property type="protein sequence ID" value="OXE96065.1"/>
    <property type="molecule type" value="Genomic_DNA"/>
</dbReference>
<dbReference type="OrthoDB" id="9814627at2"/>
<dbReference type="InterPro" id="IPR046020">
    <property type="entry name" value="DUF5977"/>
</dbReference>
<feature type="domain" description="DUF5977" evidence="1">
    <location>
        <begin position="1314"/>
        <end position="1342"/>
    </location>
</feature>
<comment type="caution">
    <text evidence="2">The sequence shown here is derived from an EMBL/GenBank/DDBJ whole genome shotgun (WGS) entry which is preliminary data.</text>
</comment>
<evidence type="ECO:0000313" key="3">
    <source>
        <dbReference type="Proteomes" id="UP000214684"/>
    </source>
</evidence>
<sequence>MRLRLYFTIITTFFLIQITEAQDDLQPKFTPSYPSTADLGRFGNMPVGLFTGSPAVNLEIYTLKDGETSIPITIGYNSNGVQVDGIPKQLGIDWNLIATGVITRTVMDEPDENQPPANLPLIHCEANDSAGRAIAGYNKTDTEKDIFSLNAFGLSVKFLLADDRENVIQIEQSKIKIVYDKSVFYVTDVDGTVYTFGGTNATEQSVNRNDGGSSHATPTEFTTAWYLTKIQKPTGQSPVIFSYTKEWMRYYTSYFEEAVAIERNINNSDNLTSISTPRIQSYKNKQYHHTAILSQIELNGKRIVFEYEYKNPSGEFASYNSKQLISMKIYNNPDLANSLIRTYDFDYYLITPSNEYNNSYTDLNQKLIFLKEIKEKGKTISDEIVKYSFEYYDPEKLPARHSFSKDIYGYFNGSRSANNIFNNLTTGTTISCENVDSPLYNSFRVTGSRRNPNPLFTHYGMLRSIFYATKGKTVIEYEPNIVLSKVFVPGIHSTMDLSAQGIKAKTSAPFYIEKQQVIKVSGSVGASDDDTSVVNCERYMEIPHHLAGQSFTFDIIDATTNIVKYHMGSKNRVIENQICIEPGWYKTTIKTGKCSEASARFSCYLSGSEPHWETKDVPVAGVRVKRTLDHDSNQNIVIKRYYYGDLENLNKSSASFLTKDPYTEKNIDVYTNDIELYDGFEGHFTKSFYRTFKMMSSSKTPLYSFDGIAIGYETVIESLGGDNFENGGIENNFIVNQDLEPMMLCGDNVRNVNFSNSTLNGKQRRRASFKMVANKVKNVFIEGFVYDEKLKTEISNFSGSVLMTGATFELYNTNKYSITSQFNFLSQKNVSKFDVDGLNPVKTSINYNYSINSLQLASQSTKNSKGETLETKYFYPQDPEMASEPFVKELIAGNRIGTPLNTKTFRGQTKLTEQKTIYDKSPARIGFLLPKYILQNKGAAALNNAIDKKIAFDLYDDKGNLLQYTQEGATPVSMIWGYNKTLPVAKIENIAYASIPVNLINELQTASSDKGTEASMLTAVNKVFYTASGLGNTAITTYMYKPLVGVSRITDPSGMSTYYDYDNFNRLKYIKDQDLNVLQTNYYHYKGQVIDYVLPIESIYRNVAISKIYTKNNCPAGNIGTAMTYTVPAEKYTSNISQSDANDKAQKDMDVNGQDWVNNRTGCSFMNTKKSSVFSKNNCSAGTSAVVTYTVAAGTFSSGISQADADAKAQTNIDQNGQAYANANGICTFKNKVASKLFTKNDCEVTGIPATMYYTIAAGTYSSTISQTDADLKAQVDLNNNGQTYVNANSYCTYQNEELQGNFSVFSEYRGFIKIAYFVPSGKYTSIISQVDADNIAQQALSQCQYEYSCRMVECEEVPWEYGLAINSYDCDSISFTIMPSLEEN</sequence>
<reference evidence="2 3" key="1">
    <citation type="submission" date="2016-11" db="EMBL/GenBank/DDBJ databases">
        <title>Whole genomes of Flavobacteriaceae.</title>
        <authorList>
            <person name="Stine C."/>
            <person name="Li C."/>
            <person name="Tadesse D."/>
        </authorList>
    </citation>
    <scope>NUCLEOTIDE SEQUENCE [LARGE SCALE GENOMIC DNA]</scope>
    <source>
        <strain evidence="2 3">DSM 24704</strain>
    </source>
</reference>
<dbReference type="Proteomes" id="UP000214684">
    <property type="component" value="Unassembled WGS sequence"/>
</dbReference>
<feature type="domain" description="DUF5977" evidence="1">
    <location>
        <begin position="1165"/>
        <end position="1228"/>
    </location>
</feature>
<name>A0A227NEU1_9FLAO</name>
<gene>
    <name evidence="2" type="ORF">B0A64_24085</name>
</gene>
<proteinExistence type="predicted"/>
<feature type="domain" description="DUF5977" evidence="1">
    <location>
        <begin position="1229"/>
        <end position="1293"/>
    </location>
</feature>
<accession>A0A227NEU1</accession>